<sequence length="202" mass="23506">MEDLYLECPGCDEVTLHTVLKEKESKKHLKITVKCQECGTVHDIEKNFKLKDIKIVISRYDESEQSVLQIATDEILKVEDVILAFDESVEITALETEDSRRVSSSAAQDLKMIWARSIDVPKKVGISINSRESTYSFNILVPQDYVFEEKKIYRAGRDFFRIKQIKTEKGNFSRELARKIKRIYGEPVKPLRDYTDLTEYML</sequence>
<dbReference type="InterPro" id="IPR012041">
    <property type="entry name" value="Znf_CPxCG-like"/>
</dbReference>
<protein>
    <submittedName>
        <fullName evidence="2">Putative Zn finger protein</fullName>
    </submittedName>
</protein>
<dbReference type="PANTHER" id="PTHR42195:SF1">
    <property type="entry name" value="ZINC FINGER PROTEIN"/>
    <property type="match status" value="1"/>
</dbReference>
<organism evidence="1 4">
    <name type="scientific">Methanococcus maripaludis</name>
    <name type="common">Methanococcus deltae</name>
    <dbReference type="NCBI Taxonomy" id="39152"/>
    <lineage>
        <taxon>Archaea</taxon>
        <taxon>Methanobacteriati</taxon>
        <taxon>Methanobacteriota</taxon>
        <taxon>Methanomada group</taxon>
        <taxon>Methanococci</taxon>
        <taxon>Methanococcales</taxon>
        <taxon>Methanococcaceae</taxon>
        <taxon>Methanococcus</taxon>
    </lineage>
</organism>
<dbReference type="Proteomes" id="UP000590564">
    <property type="component" value="Unassembled WGS sequence"/>
</dbReference>
<evidence type="ECO:0000313" key="3">
    <source>
        <dbReference type="EMBL" id="MBB6497068.1"/>
    </source>
</evidence>
<accession>A0A2L1CA25</accession>
<dbReference type="EMBL" id="JACDUO010000001">
    <property type="protein sequence ID" value="MBA2864142.1"/>
    <property type="molecule type" value="Genomic_DNA"/>
</dbReference>
<dbReference type="RefSeq" id="WP_104837381.1">
    <property type="nucleotide sequence ID" value="NZ_CP026606.1"/>
</dbReference>
<dbReference type="Proteomes" id="UP000567099">
    <property type="component" value="Unassembled WGS sequence"/>
</dbReference>
<reference evidence="2 5" key="3">
    <citation type="submission" date="2020-07" db="EMBL/GenBank/DDBJ databases">
        <title>Genomic Encyclopedia of Type Strains, Phase IV (KMG-V): Genome sequencing to study the core and pangenomes of soil and plant-associated prokaryotes.</title>
        <authorList>
            <person name="Whitman W."/>
        </authorList>
    </citation>
    <scope>NUCLEOTIDE SEQUENCE [LARGE SCALE GENOMIC DNA]</scope>
    <source>
        <strain evidence="2 5">C13</strain>
        <strain evidence="3 6">D1</strain>
    </source>
</reference>
<proteinExistence type="predicted"/>
<dbReference type="PANTHER" id="PTHR42195">
    <property type="entry name" value="UCP015877 FAMILY PROTEIN"/>
    <property type="match status" value="1"/>
</dbReference>
<evidence type="ECO:0000313" key="6">
    <source>
        <dbReference type="Proteomes" id="UP000590564"/>
    </source>
</evidence>
<evidence type="ECO:0000313" key="1">
    <source>
        <dbReference type="EMBL" id="AVB75726.1"/>
    </source>
</evidence>
<reference evidence="4" key="1">
    <citation type="journal article" date="2018" name="Genome Announc.">
        <title>Complete Genome Sequence of the Methanococcus maripaludis Type Strain JJ (DSM 2067), a Model for Selenoprotein Synthesis in Archaea.</title>
        <authorList>
            <person name="Poehlein A."/>
            <person name="Heym D."/>
            <person name="Quitzke V."/>
            <person name="Fersch J."/>
            <person name="Daniel R."/>
            <person name="Rother M."/>
        </authorList>
    </citation>
    <scope>NUCLEOTIDE SEQUENCE [LARGE SCALE GENOMIC DNA]</scope>
    <source>
        <strain evidence="4">DSM 2067</strain>
    </source>
</reference>
<dbReference type="PIRSF" id="PIRSF015877">
    <property type="entry name" value="UCP015877"/>
    <property type="match status" value="1"/>
</dbReference>
<evidence type="ECO:0000313" key="2">
    <source>
        <dbReference type="EMBL" id="MBA2864142.1"/>
    </source>
</evidence>
<dbReference type="AlphaFoldDB" id="A0A2L1CA25"/>
<dbReference type="GeneID" id="36101404"/>
<dbReference type="EMBL" id="JACHED010000002">
    <property type="protein sequence ID" value="MBB6497068.1"/>
    <property type="molecule type" value="Genomic_DNA"/>
</dbReference>
<dbReference type="Proteomes" id="UP000239462">
    <property type="component" value="Chromosome"/>
</dbReference>
<reference evidence="1" key="2">
    <citation type="submission" date="2018-02" db="EMBL/GenBank/DDBJ databases">
        <title>Complete genome sequence of the Methanococcus maripaludis type strain JJ (DSM 2067), a model for selenoprotein synthesis in Archaea.</title>
        <authorList>
            <person name="Poehlein A."/>
            <person name="Heym D."/>
            <person name="Quitzke V."/>
            <person name="Fersch J."/>
            <person name="Daniel R."/>
            <person name="Rother M."/>
        </authorList>
    </citation>
    <scope>NUCLEOTIDE SEQUENCE [LARGE SCALE GENOMIC DNA]</scope>
    <source>
        <strain evidence="1">DSM 2067</strain>
    </source>
</reference>
<evidence type="ECO:0000313" key="4">
    <source>
        <dbReference type="Proteomes" id="UP000239462"/>
    </source>
</evidence>
<gene>
    <name evidence="2" type="ORF">HNP94_001142</name>
    <name evidence="3" type="ORF">HNP96_001109</name>
    <name evidence="1" type="ORF">MMJJ_03090</name>
</gene>
<evidence type="ECO:0000313" key="5">
    <source>
        <dbReference type="Proteomes" id="UP000567099"/>
    </source>
</evidence>
<dbReference type="EMBL" id="CP026606">
    <property type="protein sequence ID" value="AVB75726.1"/>
    <property type="molecule type" value="Genomic_DNA"/>
</dbReference>
<dbReference type="Pfam" id="PF19769">
    <property type="entry name" value="CPxCG_zf"/>
    <property type="match status" value="1"/>
</dbReference>
<name>A0A2L1CA25_METMI</name>
<dbReference type="KEGG" id="mmad:MMJJ_03090"/>